<dbReference type="CDD" id="cd23996">
    <property type="entry name" value="LCL2-like"/>
    <property type="match status" value="1"/>
</dbReference>
<gene>
    <name evidence="5" type="ORF">KUCA_T00003818001</name>
</gene>
<reference evidence="5" key="1">
    <citation type="submission" date="2013-12" db="EMBL/GenBank/DDBJ databases">
        <authorList>
            <person name="Genoscope - CEA"/>
        </authorList>
    </citation>
    <scope>NUCLEOTIDE SEQUENCE</scope>
    <source>
        <strain evidence="5">CBS 1993</strain>
    </source>
</reference>
<protein>
    <recommendedName>
        <fullName evidence="2">Long chronological lifespan protein 2</fullName>
    </recommendedName>
</protein>
<keyword evidence="6" id="KW-1185">Reference proteome</keyword>
<name>W6MML4_9ASCO</name>
<evidence type="ECO:0000313" key="5">
    <source>
        <dbReference type="EMBL" id="CDK27839.1"/>
    </source>
</evidence>
<dbReference type="PANTHER" id="PTHR38425:SF1">
    <property type="entry name" value="LONG CHRONOLOGICAL LIFESPAN PROTEIN 2"/>
    <property type="match status" value="1"/>
</dbReference>
<organism evidence="5 6">
    <name type="scientific">Kuraishia capsulata CBS 1993</name>
    <dbReference type="NCBI Taxonomy" id="1382522"/>
    <lineage>
        <taxon>Eukaryota</taxon>
        <taxon>Fungi</taxon>
        <taxon>Dikarya</taxon>
        <taxon>Ascomycota</taxon>
        <taxon>Saccharomycotina</taxon>
        <taxon>Pichiomycetes</taxon>
        <taxon>Pichiales</taxon>
        <taxon>Pichiaceae</taxon>
        <taxon>Kuraishia</taxon>
    </lineage>
</organism>
<dbReference type="GO" id="GO:0036503">
    <property type="term" value="P:ERAD pathway"/>
    <property type="evidence" value="ECO:0007669"/>
    <property type="project" value="TreeGrafter"/>
</dbReference>
<keyword evidence="3 4" id="KW-0732">Signal</keyword>
<accession>W6MML4</accession>
<evidence type="ECO:0000256" key="4">
    <source>
        <dbReference type="SAM" id="SignalP"/>
    </source>
</evidence>
<sequence length="129" mass="14593">MSGLSYLHAILHHAHMKFLTLAISILPIVSAFEWGFHQQAPPQQQVFDYQDKQLNANCDRYLCPETFACANSPIECPCPFPNSQTKCILPDKSNFVCIPKLTLEEIKGAEKGVEVRDCKWVEKAWKGQA</sequence>
<dbReference type="InterPro" id="IPR034543">
    <property type="entry name" value="LCL2"/>
</dbReference>
<dbReference type="STRING" id="1382522.W6MML4"/>
<dbReference type="AlphaFoldDB" id="W6MML4"/>
<dbReference type="RefSeq" id="XP_022459831.1">
    <property type="nucleotide sequence ID" value="XM_022602271.1"/>
</dbReference>
<dbReference type="OrthoDB" id="2234316at2759"/>
<dbReference type="HOGENOM" id="CLU_142363_0_0_1"/>
<proteinExistence type="inferred from homology"/>
<evidence type="ECO:0000256" key="3">
    <source>
        <dbReference type="ARBA" id="ARBA00022729"/>
    </source>
</evidence>
<feature type="signal peptide" evidence="4">
    <location>
        <begin position="1"/>
        <end position="31"/>
    </location>
</feature>
<dbReference type="EMBL" id="HG793128">
    <property type="protein sequence ID" value="CDK27839.1"/>
    <property type="molecule type" value="Genomic_DNA"/>
</dbReference>
<evidence type="ECO:0000313" key="6">
    <source>
        <dbReference type="Proteomes" id="UP000019384"/>
    </source>
</evidence>
<dbReference type="PANTHER" id="PTHR38425">
    <property type="entry name" value="LONG CHRONOLOGICAL LIFESPAN PROTEIN 2"/>
    <property type="match status" value="1"/>
</dbReference>
<feature type="chain" id="PRO_5004880328" description="Long chronological lifespan protein 2" evidence="4">
    <location>
        <begin position="32"/>
        <end position="129"/>
    </location>
</feature>
<dbReference type="GeneID" id="34521219"/>
<reference evidence="5" key="2">
    <citation type="submission" date="2014-02" db="EMBL/GenBank/DDBJ databases">
        <title>Complete DNA sequence of /Kuraishia capsulata/ illustrates novel genomic features among budding yeasts (/Saccharomycotina/).</title>
        <authorList>
            <person name="Morales L."/>
            <person name="Noel B."/>
            <person name="Porcel B."/>
            <person name="Marcet-Houben M."/>
            <person name="Hullo M-F."/>
            <person name="Sacerdot C."/>
            <person name="Tekaia F."/>
            <person name="Leh-Louis V."/>
            <person name="Despons L."/>
            <person name="Khanna V."/>
            <person name="Aury J-M."/>
            <person name="Barbe V."/>
            <person name="Couloux A."/>
            <person name="Labadie K."/>
            <person name="Pelletier E."/>
            <person name="Souciet J-L."/>
            <person name="Boekhout T."/>
            <person name="Gabaldon T."/>
            <person name="Wincker P."/>
            <person name="Dujon B."/>
        </authorList>
    </citation>
    <scope>NUCLEOTIDE SEQUENCE</scope>
    <source>
        <strain evidence="5">CBS 1993</strain>
    </source>
</reference>
<evidence type="ECO:0000256" key="1">
    <source>
        <dbReference type="ARBA" id="ARBA00010545"/>
    </source>
</evidence>
<dbReference type="Proteomes" id="UP000019384">
    <property type="component" value="Unassembled WGS sequence"/>
</dbReference>
<comment type="similarity">
    <text evidence="1">Belongs to the LCL2 family.</text>
</comment>
<evidence type="ECO:0000256" key="2">
    <source>
        <dbReference type="ARBA" id="ARBA00018534"/>
    </source>
</evidence>